<dbReference type="SUPFAM" id="SSF64288">
    <property type="entry name" value="Chorismate lyase-like"/>
    <property type="match status" value="1"/>
</dbReference>
<protein>
    <submittedName>
        <fullName evidence="5">GntR family histidine utilization transcriptional repressor</fullName>
    </submittedName>
</protein>
<dbReference type="Gene3D" id="1.10.10.10">
    <property type="entry name" value="Winged helix-like DNA-binding domain superfamily/Winged helix DNA-binding domain"/>
    <property type="match status" value="1"/>
</dbReference>
<dbReference type="GO" id="GO:0003700">
    <property type="term" value="F:DNA-binding transcription factor activity"/>
    <property type="evidence" value="ECO:0007669"/>
    <property type="project" value="InterPro"/>
</dbReference>
<keyword evidence="3" id="KW-0804">Transcription</keyword>
<dbReference type="Gene3D" id="3.40.1410.10">
    <property type="entry name" value="Chorismate lyase-like"/>
    <property type="match status" value="1"/>
</dbReference>
<dbReference type="Proteomes" id="UP000535406">
    <property type="component" value="Unassembled WGS sequence"/>
</dbReference>
<accession>A0A7W7YTD6</accession>
<dbReference type="SMART" id="SM00866">
    <property type="entry name" value="UTRA"/>
    <property type="match status" value="1"/>
</dbReference>
<dbReference type="SUPFAM" id="SSF46785">
    <property type="entry name" value="Winged helix' DNA-binding domain"/>
    <property type="match status" value="1"/>
</dbReference>
<feature type="domain" description="HTH gntR-type" evidence="4">
    <location>
        <begin position="10"/>
        <end position="78"/>
    </location>
</feature>
<evidence type="ECO:0000313" key="6">
    <source>
        <dbReference type="Proteomes" id="UP000535406"/>
    </source>
</evidence>
<evidence type="ECO:0000313" key="5">
    <source>
        <dbReference type="EMBL" id="MBB5042038.1"/>
    </source>
</evidence>
<organism evidence="5 6">
    <name type="scientific">Shinella fusca</name>
    <dbReference type="NCBI Taxonomy" id="544480"/>
    <lineage>
        <taxon>Bacteria</taxon>
        <taxon>Pseudomonadati</taxon>
        <taxon>Pseudomonadota</taxon>
        <taxon>Alphaproteobacteria</taxon>
        <taxon>Hyphomicrobiales</taxon>
        <taxon>Rhizobiaceae</taxon>
        <taxon>Shinella</taxon>
    </lineage>
</organism>
<dbReference type="InterPro" id="IPR000524">
    <property type="entry name" value="Tscrpt_reg_HTH_GntR"/>
</dbReference>
<dbReference type="InterPro" id="IPR036388">
    <property type="entry name" value="WH-like_DNA-bd_sf"/>
</dbReference>
<dbReference type="PANTHER" id="PTHR44846">
    <property type="entry name" value="MANNOSYL-D-GLYCERATE TRANSPORT/METABOLISM SYSTEM REPRESSOR MNGR-RELATED"/>
    <property type="match status" value="1"/>
</dbReference>
<dbReference type="PROSITE" id="PS50949">
    <property type="entry name" value="HTH_GNTR"/>
    <property type="match status" value="1"/>
</dbReference>
<dbReference type="RefSeq" id="WP_184142310.1">
    <property type="nucleotide sequence ID" value="NZ_JACHIK010000004.1"/>
</dbReference>
<sequence>MTGKRSGSAVAKAQAIAAEVRRRIVERQWRHGDRIPDEADLAIEFDAARATVNKALQMLADEGFLDRRRRAGTRVAIHHKAVFAIPVVREQVEQAGMAYSHRVVAYRQSPIPAEIAARLALPEGEVLVHMRAVHYGDGRPFQIEDRWLNPQAVPGLEKVDLGRFNANEWLVLNTPYLHADLAFSAENADRRDARLLGARHGEALLVLHRTTWNDLGPITTVRVAFHPGHFVSTEGRSG</sequence>
<keyword evidence="6" id="KW-1185">Reference proteome</keyword>
<dbReference type="GO" id="GO:0003677">
    <property type="term" value="F:DNA binding"/>
    <property type="evidence" value="ECO:0007669"/>
    <property type="project" value="UniProtKB-KW"/>
</dbReference>
<dbReference type="AlphaFoldDB" id="A0A7W7YTD6"/>
<gene>
    <name evidence="5" type="ORF">HNQ66_001434</name>
</gene>
<evidence type="ECO:0000256" key="1">
    <source>
        <dbReference type="ARBA" id="ARBA00023015"/>
    </source>
</evidence>
<keyword evidence="1" id="KW-0805">Transcription regulation</keyword>
<evidence type="ECO:0000256" key="2">
    <source>
        <dbReference type="ARBA" id="ARBA00023125"/>
    </source>
</evidence>
<keyword evidence="2" id="KW-0238">DNA-binding</keyword>
<evidence type="ECO:0000259" key="4">
    <source>
        <dbReference type="PROSITE" id="PS50949"/>
    </source>
</evidence>
<reference evidence="5 6" key="1">
    <citation type="submission" date="2020-08" db="EMBL/GenBank/DDBJ databases">
        <title>Genomic Encyclopedia of Type Strains, Phase IV (KMG-IV): sequencing the most valuable type-strain genomes for metagenomic binning, comparative biology and taxonomic classification.</title>
        <authorList>
            <person name="Goeker M."/>
        </authorList>
    </citation>
    <scope>NUCLEOTIDE SEQUENCE [LARGE SCALE GENOMIC DNA]</scope>
    <source>
        <strain evidence="5 6">DSM 21319</strain>
    </source>
</reference>
<dbReference type="CDD" id="cd07377">
    <property type="entry name" value="WHTH_GntR"/>
    <property type="match status" value="1"/>
</dbReference>
<dbReference type="Pfam" id="PF07702">
    <property type="entry name" value="UTRA"/>
    <property type="match status" value="1"/>
</dbReference>
<dbReference type="PANTHER" id="PTHR44846:SF16">
    <property type="entry name" value="TRANSCRIPTIONAL REGULATOR PHNF-RELATED"/>
    <property type="match status" value="1"/>
</dbReference>
<dbReference type="InterPro" id="IPR011663">
    <property type="entry name" value="UTRA"/>
</dbReference>
<name>A0A7W7YTD6_9HYPH</name>
<dbReference type="SMART" id="SM00345">
    <property type="entry name" value="HTH_GNTR"/>
    <property type="match status" value="1"/>
</dbReference>
<dbReference type="InterPro" id="IPR028978">
    <property type="entry name" value="Chorismate_lyase_/UTRA_dom_sf"/>
</dbReference>
<dbReference type="EMBL" id="JACHIK010000004">
    <property type="protein sequence ID" value="MBB5042038.1"/>
    <property type="molecule type" value="Genomic_DNA"/>
</dbReference>
<proteinExistence type="predicted"/>
<dbReference type="PRINTS" id="PR00035">
    <property type="entry name" value="HTHGNTR"/>
</dbReference>
<comment type="caution">
    <text evidence="5">The sequence shown here is derived from an EMBL/GenBank/DDBJ whole genome shotgun (WGS) entry which is preliminary data.</text>
</comment>
<dbReference type="InterPro" id="IPR050679">
    <property type="entry name" value="Bact_HTH_transcr_reg"/>
</dbReference>
<evidence type="ECO:0000256" key="3">
    <source>
        <dbReference type="ARBA" id="ARBA00023163"/>
    </source>
</evidence>
<dbReference type="InterPro" id="IPR036390">
    <property type="entry name" value="WH_DNA-bd_sf"/>
</dbReference>
<dbReference type="Pfam" id="PF00392">
    <property type="entry name" value="GntR"/>
    <property type="match status" value="1"/>
</dbReference>